<feature type="transmembrane region" description="Helical" evidence="2">
    <location>
        <begin position="201"/>
        <end position="227"/>
    </location>
</feature>
<feature type="domain" description="DUF418" evidence="3">
    <location>
        <begin position="227"/>
        <end position="392"/>
    </location>
</feature>
<feature type="region of interest" description="Disordered" evidence="1">
    <location>
        <begin position="1"/>
        <end position="20"/>
    </location>
</feature>
<evidence type="ECO:0000259" key="3">
    <source>
        <dbReference type="Pfam" id="PF04235"/>
    </source>
</evidence>
<feature type="transmembrane region" description="Helical" evidence="2">
    <location>
        <begin position="289"/>
        <end position="306"/>
    </location>
</feature>
<organism evidence="4 5">
    <name type="scientific">Cellulomonas septica</name>
    <dbReference type="NCBI Taxonomy" id="285080"/>
    <lineage>
        <taxon>Bacteria</taxon>
        <taxon>Bacillati</taxon>
        <taxon>Actinomycetota</taxon>
        <taxon>Actinomycetes</taxon>
        <taxon>Micrococcales</taxon>
        <taxon>Cellulomonadaceae</taxon>
        <taxon>Cellulomonas</taxon>
    </lineage>
</organism>
<name>A0ABX1K3X2_9CELL</name>
<dbReference type="InterPro" id="IPR007349">
    <property type="entry name" value="DUF418"/>
</dbReference>
<evidence type="ECO:0000256" key="1">
    <source>
        <dbReference type="SAM" id="MobiDB-lite"/>
    </source>
</evidence>
<dbReference type="PANTHER" id="PTHR30590">
    <property type="entry name" value="INNER MEMBRANE PROTEIN"/>
    <property type="match status" value="1"/>
</dbReference>
<feature type="transmembrane region" description="Helical" evidence="2">
    <location>
        <begin position="157"/>
        <end position="178"/>
    </location>
</feature>
<feature type="transmembrane region" description="Helical" evidence="2">
    <location>
        <begin position="82"/>
        <end position="100"/>
    </location>
</feature>
<dbReference type="Proteomes" id="UP000777774">
    <property type="component" value="Unassembled WGS sequence"/>
</dbReference>
<feature type="transmembrane region" description="Helical" evidence="2">
    <location>
        <begin position="135"/>
        <end position="150"/>
    </location>
</feature>
<gene>
    <name evidence="4" type="ORF">HGA02_17500</name>
</gene>
<dbReference type="EMBL" id="JAAXOY010000633">
    <property type="protein sequence ID" value="NKY41248.1"/>
    <property type="molecule type" value="Genomic_DNA"/>
</dbReference>
<sequence>MLPAPLPPDGPGPVSPSTPRSLAPDLARGLLLLLIASANVWGYLWSDAGSNAAGGRPVGGSSLDHAVDGVVTLLVDSHTKPMFAILYGFGLATIAARLTARGADHRTTRGVLGRRGVALVVLGLAHATLLYGGDILAPYGAAGLLALLFLHRSRAALLWWAGVAYVVSMSAGAVALLAPSDPGGATGPTTTTYLSSAVERLAATATVTSLYTVTLMFVPHLVVGILLARSGWLTRPAEHRRRLGQVAVVAAAVSLVGSAPYALAVAQVWHPDHTALAVAELVHHVSGDVMGLGYVCLFGWLAAVWASRARHGLVTAVTAVGERSLTCYLLQSLLFAPLLSDWGLGLGKHLSTTQAALLAVAVWLVTVAVAVALQRAGRRGPFEVALRRVAYGRA</sequence>
<comment type="caution">
    <text evidence="4">The sequence shown here is derived from an EMBL/GenBank/DDBJ whole genome shotgun (WGS) entry which is preliminary data.</text>
</comment>
<keyword evidence="2" id="KW-0472">Membrane</keyword>
<feature type="compositionally biased region" description="Pro residues" evidence="1">
    <location>
        <begin position="1"/>
        <end position="16"/>
    </location>
</feature>
<feature type="transmembrane region" description="Helical" evidence="2">
    <location>
        <begin position="112"/>
        <end position="129"/>
    </location>
</feature>
<proteinExistence type="predicted"/>
<evidence type="ECO:0000256" key="2">
    <source>
        <dbReference type="SAM" id="Phobius"/>
    </source>
</evidence>
<keyword evidence="5" id="KW-1185">Reference proteome</keyword>
<protein>
    <submittedName>
        <fullName evidence="4">DUF418 domain-containing protein</fullName>
    </submittedName>
</protein>
<keyword evidence="2" id="KW-0812">Transmembrane</keyword>
<evidence type="ECO:0000313" key="4">
    <source>
        <dbReference type="EMBL" id="NKY41248.1"/>
    </source>
</evidence>
<keyword evidence="2" id="KW-1133">Transmembrane helix</keyword>
<dbReference type="Pfam" id="PF04235">
    <property type="entry name" value="DUF418"/>
    <property type="match status" value="1"/>
</dbReference>
<reference evidence="4 5" key="1">
    <citation type="submission" date="2020-04" db="EMBL/GenBank/DDBJ databases">
        <title>MicrobeNet Type strains.</title>
        <authorList>
            <person name="Nicholson A.C."/>
        </authorList>
    </citation>
    <scope>NUCLEOTIDE SEQUENCE [LARGE SCALE GENOMIC DNA]</scope>
    <source>
        <strain evidence="4 5">ATCC BAA-787</strain>
    </source>
</reference>
<dbReference type="PANTHER" id="PTHR30590:SF2">
    <property type="entry name" value="INNER MEMBRANE PROTEIN"/>
    <property type="match status" value="1"/>
</dbReference>
<dbReference type="InterPro" id="IPR052529">
    <property type="entry name" value="Bact_Transport_Assoc"/>
</dbReference>
<feature type="transmembrane region" description="Helical" evidence="2">
    <location>
        <begin position="313"/>
        <end position="335"/>
    </location>
</feature>
<evidence type="ECO:0000313" key="5">
    <source>
        <dbReference type="Proteomes" id="UP000777774"/>
    </source>
</evidence>
<feature type="transmembrane region" description="Helical" evidence="2">
    <location>
        <begin position="248"/>
        <end position="269"/>
    </location>
</feature>
<accession>A0ABX1K3X2</accession>
<feature type="transmembrane region" description="Helical" evidence="2">
    <location>
        <begin position="355"/>
        <end position="373"/>
    </location>
</feature>